<dbReference type="VEuPathDB" id="FungiDB:GGTG_11894"/>
<dbReference type="HOGENOM" id="CLU_2026895_0_0_1"/>
<name>J3PEG3_GAET3</name>
<dbReference type="EnsemblFungi" id="EJT70871">
    <property type="protein sequence ID" value="EJT70871"/>
    <property type="gene ID" value="GGTG_11894"/>
</dbReference>
<accession>J3PEG3</accession>
<feature type="region of interest" description="Disordered" evidence="1">
    <location>
        <begin position="1"/>
        <end position="40"/>
    </location>
</feature>
<reference evidence="4" key="1">
    <citation type="submission" date="2010-07" db="EMBL/GenBank/DDBJ databases">
        <title>The genome sequence of Gaeumannomyces graminis var. tritici strain R3-111a-1.</title>
        <authorList>
            <consortium name="The Broad Institute Genome Sequencing Platform"/>
            <person name="Ma L.-J."/>
            <person name="Dead R."/>
            <person name="Young S."/>
            <person name="Zeng Q."/>
            <person name="Koehrsen M."/>
            <person name="Alvarado L."/>
            <person name="Berlin A."/>
            <person name="Chapman S.B."/>
            <person name="Chen Z."/>
            <person name="Freedman E."/>
            <person name="Gellesch M."/>
            <person name="Goldberg J."/>
            <person name="Griggs A."/>
            <person name="Gujja S."/>
            <person name="Heilman E.R."/>
            <person name="Heiman D."/>
            <person name="Hepburn T."/>
            <person name="Howarth C."/>
            <person name="Jen D."/>
            <person name="Larson L."/>
            <person name="Mehta T."/>
            <person name="Neiman D."/>
            <person name="Pearson M."/>
            <person name="Roberts A."/>
            <person name="Saif S."/>
            <person name="Shea T."/>
            <person name="Shenoy N."/>
            <person name="Sisk P."/>
            <person name="Stolte C."/>
            <person name="Sykes S."/>
            <person name="Walk T."/>
            <person name="White J."/>
            <person name="Yandava C."/>
            <person name="Haas B."/>
            <person name="Nusbaum C."/>
            <person name="Birren B."/>
        </authorList>
    </citation>
    <scope>NUCLEOTIDE SEQUENCE [LARGE SCALE GENOMIC DNA]</scope>
    <source>
        <strain evidence="4">R3-111a-1</strain>
    </source>
</reference>
<feature type="region of interest" description="Disordered" evidence="1">
    <location>
        <begin position="52"/>
        <end position="105"/>
    </location>
</feature>
<sequence>MDAFGRDLEKWAQHRLQEHRESGDYPGTKNDLDGPRPAARLVAGTSCSPWGDACAAVGESRPSPPSPRSSCDGDDDFPPPPAAEAATATRNGALPAPPHTDVSRLDHVYNTPAFSIQLAPFQ</sequence>
<evidence type="ECO:0000313" key="3">
    <source>
        <dbReference type="EnsemblFungi" id="EJT70871"/>
    </source>
</evidence>
<dbReference type="RefSeq" id="XP_009228049.1">
    <property type="nucleotide sequence ID" value="XM_009229785.1"/>
</dbReference>
<reference evidence="3" key="5">
    <citation type="submission" date="2018-04" db="UniProtKB">
        <authorList>
            <consortium name="EnsemblFungi"/>
        </authorList>
    </citation>
    <scope>IDENTIFICATION</scope>
    <source>
        <strain evidence="3">R3-111a-1</strain>
    </source>
</reference>
<reference evidence="3" key="4">
    <citation type="journal article" date="2015" name="G3 (Bethesda)">
        <title>Genome sequences of three phytopathogenic species of the Magnaporthaceae family of fungi.</title>
        <authorList>
            <person name="Okagaki L.H."/>
            <person name="Nunes C.C."/>
            <person name="Sailsbery J."/>
            <person name="Clay B."/>
            <person name="Brown D."/>
            <person name="John T."/>
            <person name="Oh Y."/>
            <person name="Young N."/>
            <person name="Fitzgerald M."/>
            <person name="Haas B.J."/>
            <person name="Zeng Q."/>
            <person name="Young S."/>
            <person name="Adiconis X."/>
            <person name="Fan L."/>
            <person name="Levin J.Z."/>
            <person name="Mitchell T.K."/>
            <person name="Okubara P.A."/>
            <person name="Farman M.L."/>
            <person name="Kohn L.M."/>
            <person name="Birren B."/>
            <person name="Ma L.-J."/>
            <person name="Dean R.A."/>
        </authorList>
    </citation>
    <scope>NUCLEOTIDE SEQUENCE</scope>
    <source>
        <strain evidence="3">R3-111a-1</strain>
    </source>
</reference>
<reference evidence="2" key="3">
    <citation type="submission" date="2010-09" db="EMBL/GenBank/DDBJ databases">
        <title>Annotation of Gaeumannomyces graminis var. tritici R3-111a-1.</title>
        <authorList>
            <consortium name="The Broad Institute Genome Sequencing Platform"/>
            <person name="Ma L.-J."/>
            <person name="Dead R."/>
            <person name="Young S.K."/>
            <person name="Zeng Q."/>
            <person name="Gargeya S."/>
            <person name="Fitzgerald M."/>
            <person name="Haas B."/>
            <person name="Abouelleil A."/>
            <person name="Alvarado L."/>
            <person name="Arachchi H.M."/>
            <person name="Berlin A."/>
            <person name="Brown A."/>
            <person name="Chapman S.B."/>
            <person name="Chen Z."/>
            <person name="Dunbar C."/>
            <person name="Freedman E."/>
            <person name="Gearin G."/>
            <person name="Gellesch M."/>
            <person name="Goldberg J."/>
            <person name="Griggs A."/>
            <person name="Gujja S."/>
            <person name="Heiman D."/>
            <person name="Howarth C."/>
            <person name="Larson L."/>
            <person name="Lui A."/>
            <person name="MacDonald P.J.P."/>
            <person name="Mehta T."/>
            <person name="Montmayeur A."/>
            <person name="Murphy C."/>
            <person name="Neiman D."/>
            <person name="Pearson M."/>
            <person name="Priest M."/>
            <person name="Roberts A."/>
            <person name="Saif S."/>
            <person name="Shea T."/>
            <person name="Shenoy N."/>
            <person name="Sisk P."/>
            <person name="Stolte C."/>
            <person name="Sykes S."/>
            <person name="Yandava C."/>
            <person name="Wortman J."/>
            <person name="Nusbaum C."/>
            <person name="Birren B."/>
        </authorList>
    </citation>
    <scope>NUCLEOTIDE SEQUENCE</scope>
    <source>
        <strain evidence="2">R3-111a-1</strain>
    </source>
</reference>
<evidence type="ECO:0000313" key="2">
    <source>
        <dbReference type="EMBL" id="EJT70871.1"/>
    </source>
</evidence>
<dbReference type="Proteomes" id="UP000006039">
    <property type="component" value="Unassembled WGS sequence"/>
</dbReference>
<protein>
    <submittedName>
        <fullName evidence="2 3">Uncharacterized protein</fullName>
    </submittedName>
</protein>
<dbReference type="AlphaFoldDB" id="J3PEG3"/>
<reference evidence="2" key="2">
    <citation type="submission" date="2010-07" db="EMBL/GenBank/DDBJ databases">
        <authorList>
            <consortium name="The Broad Institute Genome Sequencing Platform"/>
            <consortium name="Broad Institute Genome Sequencing Center for Infectious Disease"/>
            <person name="Ma L.-J."/>
            <person name="Dead R."/>
            <person name="Young S."/>
            <person name="Zeng Q."/>
            <person name="Koehrsen M."/>
            <person name="Alvarado L."/>
            <person name="Berlin A."/>
            <person name="Chapman S.B."/>
            <person name="Chen Z."/>
            <person name="Freedman E."/>
            <person name="Gellesch M."/>
            <person name="Goldberg J."/>
            <person name="Griggs A."/>
            <person name="Gujja S."/>
            <person name="Heilman E.R."/>
            <person name="Heiman D."/>
            <person name="Hepburn T."/>
            <person name="Howarth C."/>
            <person name="Jen D."/>
            <person name="Larson L."/>
            <person name="Mehta T."/>
            <person name="Neiman D."/>
            <person name="Pearson M."/>
            <person name="Roberts A."/>
            <person name="Saif S."/>
            <person name="Shea T."/>
            <person name="Shenoy N."/>
            <person name="Sisk P."/>
            <person name="Stolte C."/>
            <person name="Sykes S."/>
            <person name="Walk T."/>
            <person name="White J."/>
            <person name="Yandava C."/>
            <person name="Haas B."/>
            <person name="Nusbaum C."/>
            <person name="Birren B."/>
        </authorList>
    </citation>
    <scope>NUCLEOTIDE SEQUENCE</scope>
    <source>
        <strain evidence="2">R3-111a-1</strain>
    </source>
</reference>
<proteinExistence type="predicted"/>
<organism evidence="2">
    <name type="scientific">Gaeumannomyces tritici (strain R3-111a-1)</name>
    <name type="common">Wheat and barley take-all root rot fungus</name>
    <name type="synonym">Gaeumannomyces graminis var. tritici</name>
    <dbReference type="NCBI Taxonomy" id="644352"/>
    <lineage>
        <taxon>Eukaryota</taxon>
        <taxon>Fungi</taxon>
        <taxon>Dikarya</taxon>
        <taxon>Ascomycota</taxon>
        <taxon>Pezizomycotina</taxon>
        <taxon>Sordariomycetes</taxon>
        <taxon>Sordariomycetidae</taxon>
        <taxon>Magnaporthales</taxon>
        <taxon>Magnaporthaceae</taxon>
        <taxon>Gaeumannomyces</taxon>
    </lineage>
</organism>
<dbReference type="GeneID" id="20352352"/>
<keyword evidence="4" id="KW-1185">Reference proteome</keyword>
<evidence type="ECO:0000313" key="4">
    <source>
        <dbReference type="Proteomes" id="UP000006039"/>
    </source>
</evidence>
<feature type="compositionally biased region" description="Basic and acidic residues" evidence="1">
    <location>
        <begin position="1"/>
        <end position="23"/>
    </location>
</feature>
<dbReference type="EMBL" id="GL385401">
    <property type="protein sequence ID" value="EJT70871.1"/>
    <property type="molecule type" value="Genomic_DNA"/>
</dbReference>
<gene>
    <name evidence="3" type="primary">20352352</name>
    <name evidence="2" type="ORF">GGTG_11894</name>
</gene>
<evidence type="ECO:0000256" key="1">
    <source>
        <dbReference type="SAM" id="MobiDB-lite"/>
    </source>
</evidence>